<dbReference type="InParanoid" id="A0A409VKZ3"/>
<reference evidence="2 3" key="1">
    <citation type="journal article" date="2018" name="Evol. Lett.">
        <title>Horizontal gene cluster transfer increased hallucinogenic mushroom diversity.</title>
        <authorList>
            <person name="Reynolds H.T."/>
            <person name="Vijayakumar V."/>
            <person name="Gluck-Thaler E."/>
            <person name="Korotkin H.B."/>
            <person name="Matheny P.B."/>
            <person name="Slot J.C."/>
        </authorList>
    </citation>
    <scope>NUCLEOTIDE SEQUENCE [LARGE SCALE GENOMIC DNA]</scope>
    <source>
        <strain evidence="2 3">2629</strain>
    </source>
</reference>
<evidence type="ECO:0000313" key="3">
    <source>
        <dbReference type="Proteomes" id="UP000284842"/>
    </source>
</evidence>
<feature type="compositionally biased region" description="Basic and acidic residues" evidence="1">
    <location>
        <begin position="284"/>
        <end position="294"/>
    </location>
</feature>
<gene>
    <name evidence="2" type="ORF">CVT24_008538</name>
</gene>
<proteinExistence type="predicted"/>
<protein>
    <submittedName>
        <fullName evidence="2">Uncharacterized protein</fullName>
    </submittedName>
</protein>
<evidence type="ECO:0000256" key="1">
    <source>
        <dbReference type="SAM" id="MobiDB-lite"/>
    </source>
</evidence>
<feature type="compositionally biased region" description="Basic and acidic residues" evidence="1">
    <location>
        <begin position="51"/>
        <end position="69"/>
    </location>
</feature>
<dbReference type="Proteomes" id="UP000284842">
    <property type="component" value="Unassembled WGS sequence"/>
</dbReference>
<keyword evidence="3" id="KW-1185">Reference proteome</keyword>
<name>A0A409VKZ3_9AGAR</name>
<dbReference type="AlphaFoldDB" id="A0A409VKZ3"/>
<feature type="region of interest" description="Disordered" evidence="1">
    <location>
        <begin position="15"/>
        <end position="77"/>
    </location>
</feature>
<accession>A0A409VKZ3</accession>
<feature type="region of interest" description="Disordered" evidence="1">
    <location>
        <begin position="123"/>
        <end position="221"/>
    </location>
</feature>
<dbReference type="EMBL" id="NHTK01006030">
    <property type="protein sequence ID" value="PPQ66941.1"/>
    <property type="molecule type" value="Genomic_DNA"/>
</dbReference>
<sequence>MSKFSSLNQSLLSMIPDRAASANDKSTTRSRLFGFAKQHKSQKSITSTGDLLRKNDEGGENTFEDKENVRPSFRRSRALTVTPFSRGADSRNRACAAAQGESMKMLAGNTRPKFLESQAINETGYHSSEKSDRGPTEQTGRTPFASVANTDVPPTSELVSQETQKLGKRGRGRSPERPKAMQYKRRYSIALRGLTPSPTRSERAVDEDSMEVDSSPGARPTAMVEDDELMTCPVRRNVRLMRRPPTPCRSVALVKPRPIVDEQPLPLTFNEDMANKRASFDRRTYTPTPIDEKPCAPLPRGRGRSNTAYPVFRLSFNSIRSPSDH</sequence>
<feature type="compositionally biased region" description="Polar residues" evidence="1">
    <location>
        <begin position="136"/>
        <end position="164"/>
    </location>
</feature>
<evidence type="ECO:0000313" key="2">
    <source>
        <dbReference type="EMBL" id="PPQ66941.1"/>
    </source>
</evidence>
<feature type="region of interest" description="Disordered" evidence="1">
    <location>
        <begin position="284"/>
        <end position="306"/>
    </location>
</feature>
<organism evidence="2 3">
    <name type="scientific">Panaeolus cyanescens</name>
    <dbReference type="NCBI Taxonomy" id="181874"/>
    <lineage>
        <taxon>Eukaryota</taxon>
        <taxon>Fungi</taxon>
        <taxon>Dikarya</taxon>
        <taxon>Basidiomycota</taxon>
        <taxon>Agaricomycotina</taxon>
        <taxon>Agaricomycetes</taxon>
        <taxon>Agaricomycetidae</taxon>
        <taxon>Agaricales</taxon>
        <taxon>Agaricineae</taxon>
        <taxon>Galeropsidaceae</taxon>
        <taxon>Panaeolus</taxon>
    </lineage>
</organism>
<comment type="caution">
    <text evidence="2">The sequence shown here is derived from an EMBL/GenBank/DDBJ whole genome shotgun (WGS) entry which is preliminary data.</text>
</comment>
<dbReference type="OrthoDB" id="10438766at2759"/>